<sequence length="953" mass="110953">MQPEKHKSKEDTWKSEELKKHLKAMQSESSNEKRPKERRHHREEDRDEPTDSRHRSDRKEKRDRHHERDRHAERKERPGNSDKERGERPGYPDKERGERRSYSDKERGERHRYSDREKGERHGYSDKERKERDGHPESDRHADKERDRVREHRKEKERTRDTEIHHMSEKHRTGESERMKEKKYRGENSAKEHGTSELSREERTVGESLEKSKHRSDDRERRHREKREKEKSEEHEDQNLRHRKHREDLNSEDPEKERRRSDRKHNGEPDGDKRHRSKREKEIRSNAEVLPAENSMENLDRWKEKHAKEKHSKRERKAHEKTNADIEGNQVYKHSRKSTSNQESDNEKNIEEIIQNTDTAYDDSTNYEEDFDDYDEDFEEPSEEERIPVEVQKEHIPIQRNKEVEEMQKAMLLENERITSALAGHQQKVHDHHDQEPEPKGLNSDRKGHKGVFIDFGSAKQRQVSSQNASKQKKRSMELLRLIDLDFSSTFSLLDLAPVKEYEMYIRNFGKSNTTQAYVQCNDDAVDREVQTEEIDIDEKWTQHPAEGAVVMAVLLEENRSDYQSRSKVHSKEPCMSISEGCFHLNTNLPFLQGRKIYHLQFSEVQRHLLLTVHGPSNKSVSAFINDKCLLCVWNIWQPSAPQKILMCESEVKCCCFSPGKASLVFAGTVDGSVLVWDLREDVSMHQTITIENANWTFRSVTFSTDGVFTSVNHTHPVKSIEPVPSAEAKDHGISTLSSQEEDVSGLSFQLASLDENGHLMFWVVVELRKVDEAGSQSDLGLIPGGKVKLIHSSSINLIDKFFHKDVLSLGIPETMNIRFFPQDSTHFVIGTDIGIVTHGTQYGIIDPPLQYSSLHNKLRPLKVTAIDFSPFAVPAFLVGCSDGCIRLHTMRAEYPVMQWNDTTGGQSIIALQWSLTRPTMFFVLDSASCIYMWDLLQNDLQPVAKESITSDQ</sequence>
<dbReference type="InterPro" id="IPR019775">
    <property type="entry name" value="WD40_repeat_CS"/>
</dbReference>
<dbReference type="InterPro" id="IPR001680">
    <property type="entry name" value="WD40_rpt"/>
</dbReference>
<comment type="caution">
    <text evidence="4">The sequence shown here is derived from an EMBL/GenBank/DDBJ whole genome shotgun (WGS) entry which is preliminary data.</text>
</comment>
<dbReference type="FunFam" id="2.130.10.10:FF:000585">
    <property type="entry name" value="WD repeat domain 60"/>
    <property type="match status" value="1"/>
</dbReference>
<dbReference type="InterPro" id="IPR042505">
    <property type="entry name" value="DYNC2I1"/>
</dbReference>
<keyword evidence="2" id="KW-0677">Repeat</keyword>
<proteinExistence type="predicted"/>
<dbReference type="InterPro" id="IPR036322">
    <property type="entry name" value="WD40_repeat_dom_sf"/>
</dbReference>
<dbReference type="Proteomes" id="UP001181693">
    <property type="component" value="Unassembled WGS sequence"/>
</dbReference>
<feature type="compositionally biased region" description="Basic and acidic residues" evidence="3">
    <location>
        <begin position="428"/>
        <end position="446"/>
    </location>
</feature>
<protein>
    <recommendedName>
        <fullName evidence="6">WD repeat-containing protein 60</fullName>
    </recommendedName>
</protein>
<evidence type="ECO:0000313" key="4">
    <source>
        <dbReference type="EMBL" id="DBA25097.1"/>
    </source>
</evidence>
<feature type="region of interest" description="Disordered" evidence="3">
    <location>
        <begin position="1"/>
        <end position="391"/>
    </location>
</feature>
<evidence type="ECO:0000256" key="3">
    <source>
        <dbReference type="SAM" id="MobiDB-lite"/>
    </source>
</evidence>
<evidence type="ECO:0000256" key="1">
    <source>
        <dbReference type="ARBA" id="ARBA00022574"/>
    </source>
</evidence>
<dbReference type="AlphaFoldDB" id="A0AAV3AMB9"/>
<dbReference type="GO" id="GO:0045503">
    <property type="term" value="F:dynein light chain binding"/>
    <property type="evidence" value="ECO:0007669"/>
    <property type="project" value="InterPro"/>
</dbReference>
<feature type="compositionally biased region" description="Basic and acidic residues" evidence="3">
    <location>
        <begin position="49"/>
        <end position="60"/>
    </location>
</feature>
<dbReference type="EMBL" id="DYDO01000005">
    <property type="protein sequence ID" value="DBA25097.1"/>
    <property type="molecule type" value="Genomic_DNA"/>
</dbReference>
<keyword evidence="1" id="KW-0853">WD repeat</keyword>
<feature type="compositionally biased region" description="Basic and acidic residues" evidence="3">
    <location>
        <begin position="227"/>
        <end position="285"/>
    </location>
</feature>
<feature type="compositionally biased region" description="Basic and acidic residues" evidence="3">
    <location>
        <begin position="69"/>
        <end position="220"/>
    </location>
</feature>
<dbReference type="GO" id="GO:0005929">
    <property type="term" value="C:cilium"/>
    <property type="evidence" value="ECO:0007669"/>
    <property type="project" value="GOC"/>
</dbReference>
<dbReference type="Gene3D" id="2.130.10.10">
    <property type="entry name" value="YVTN repeat-like/Quinoprotein amine dehydrogenase"/>
    <property type="match status" value="2"/>
</dbReference>
<evidence type="ECO:0008006" key="6">
    <source>
        <dbReference type="Google" id="ProtNLM"/>
    </source>
</evidence>
<dbReference type="PROSITE" id="PS00678">
    <property type="entry name" value="WD_REPEATS_1"/>
    <property type="match status" value="1"/>
</dbReference>
<dbReference type="PANTHER" id="PTHR16022">
    <property type="entry name" value="WD REPEAT DOMAIN 60"/>
    <property type="match status" value="1"/>
</dbReference>
<feature type="compositionally biased region" description="Basic and acidic residues" evidence="3">
    <location>
        <begin position="298"/>
        <end position="307"/>
    </location>
</feature>
<feature type="compositionally biased region" description="Basic and acidic residues" evidence="3">
    <location>
        <begin position="1"/>
        <end position="19"/>
    </location>
</feature>
<evidence type="ECO:0000256" key="2">
    <source>
        <dbReference type="ARBA" id="ARBA00022737"/>
    </source>
</evidence>
<dbReference type="GO" id="GO:0042073">
    <property type="term" value="P:intraciliary transport"/>
    <property type="evidence" value="ECO:0007669"/>
    <property type="project" value="InterPro"/>
</dbReference>
<dbReference type="SMART" id="SM00320">
    <property type="entry name" value="WD40"/>
    <property type="match status" value="3"/>
</dbReference>
<evidence type="ECO:0000313" key="5">
    <source>
        <dbReference type="Proteomes" id="UP001181693"/>
    </source>
</evidence>
<reference evidence="4" key="1">
    <citation type="thesis" date="2020" institute="ProQuest LLC" country="789 East Eisenhower Parkway, Ann Arbor, MI, USA">
        <title>Comparative Genomics and Chromosome Evolution.</title>
        <authorList>
            <person name="Mudd A.B."/>
        </authorList>
    </citation>
    <scope>NUCLEOTIDE SEQUENCE</scope>
    <source>
        <strain evidence="4">1538</strain>
        <tissue evidence="4">Blood</tissue>
    </source>
</reference>
<dbReference type="SUPFAM" id="SSF50978">
    <property type="entry name" value="WD40 repeat-like"/>
    <property type="match status" value="1"/>
</dbReference>
<gene>
    <name evidence="4" type="ORF">GDO54_012667</name>
</gene>
<name>A0AAV3AMB9_PYXAD</name>
<dbReference type="InterPro" id="IPR015943">
    <property type="entry name" value="WD40/YVTN_repeat-like_dom_sf"/>
</dbReference>
<feature type="region of interest" description="Disordered" evidence="3">
    <location>
        <begin position="424"/>
        <end position="448"/>
    </location>
</feature>
<dbReference type="PANTHER" id="PTHR16022:SF0">
    <property type="entry name" value="CYTOPLASMIC DYNEIN 2 INTERMEDIATE CHAIN 1"/>
    <property type="match status" value="1"/>
</dbReference>
<keyword evidence="5" id="KW-1185">Reference proteome</keyword>
<dbReference type="GO" id="GO:0045504">
    <property type="term" value="F:dynein heavy chain binding"/>
    <property type="evidence" value="ECO:0007669"/>
    <property type="project" value="InterPro"/>
</dbReference>
<accession>A0AAV3AMB9</accession>
<organism evidence="4 5">
    <name type="scientific">Pyxicephalus adspersus</name>
    <name type="common">African bullfrog</name>
    <dbReference type="NCBI Taxonomy" id="30357"/>
    <lineage>
        <taxon>Eukaryota</taxon>
        <taxon>Metazoa</taxon>
        <taxon>Chordata</taxon>
        <taxon>Craniata</taxon>
        <taxon>Vertebrata</taxon>
        <taxon>Euteleostomi</taxon>
        <taxon>Amphibia</taxon>
        <taxon>Batrachia</taxon>
        <taxon>Anura</taxon>
        <taxon>Neobatrachia</taxon>
        <taxon>Ranoidea</taxon>
        <taxon>Pyxicephalidae</taxon>
        <taxon>Pyxicephalinae</taxon>
        <taxon>Pyxicephalus</taxon>
    </lineage>
</organism>
<feature type="compositionally biased region" description="Acidic residues" evidence="3">
    <location>
        <begin position="365"/>
        <end position="383"/>
    </location>
</feature>
<dbReference type="GO" id="GO:0005868">
    <property type="term" value="C:cytoplasmic dynein complex"/>
    <property type="evidence" value="ECO:0007669"/>
    <property type="project" value="InterPro"/>
</dbReference>
<feature type="compositionally biased region" description="Polar residues" evidence="3">
    <location>
        <begin position="354"/>
        <end position="364"/>
    </location>
</feature>